<dbReference type="AlphaFoldDB" id="A0A3L6RUB7"/>
<evidence type="ECO:0000313" key="2">
    <source>
        <dbReference type="EMBL" id="RLN09195.1"/>
    </source>
</evidence>
<keyword evidence="1" id="KW-1133">Transmembrane helix</keyword>
<comment type="caution">
    <text evidence="2">The sequence shown here is derived from an EMBL/GenBank/DDBJ whole genome shotgun (WGS) entry which is preliminary data.</text>
</comment>
<feature type="transmembrane region" description="Helical" evidence="1">
    <location>
        <begin position="20"/>
        <end position="40"/>
    </location>
</feature>
<protein>
    <submittedName>
        <fullName evidence="2">Uncharacterized protein</fullName>
    </submittedName>
</protein>
<keyword evidence="1" id="KW-0812">Transmembrane</keyword>
<gene>
    <name evidence="2" type="ORF">C2845_PM11G09890</name>
</gene>
<keyword evidence="1" id="KW-0472">Membrane</keyword>
<evidence type="ECO:0000313" key="3">
    <source>
        <dbReference type="Proteomes" id="UP000275267"/>
    </source>
</evidence>
<proteinExistence type="predicted"/>
<evidence type="ECO:0000256" key="1">
    <source>
        <dbReference type="SAM" id="Phobius"/>
    </source>
</evidence>
<sequence>MPIPILSRCEKNFSNRGRHAHAVSLMFCSCLLACVVVAAATGRRYAGDGDGWSMGSSLSPSRFGVRVICVRDRVQVDVVVRGCPVPCRPHRPDESRARAGRAALRQPGRQGMAGRVTPVAVVDPMQWTSTAARCLNLVAASMHLE</sequence>
<dbReference type="EMBL" id="PQIB02000007">
    <property type="protein sequence ID" value="RLN09195.1"/>
    <property type="molecule type" value="Genomic_DNA"/>
</dbReference>
<name>A0A3L6RUB7_PANMI</name>
<reference evidence="3" key="1">
    <citation type="journal article" date="2019" name="Nat. Commun.">
        <title>The genome of broomcorn millet.</title>
        <authorList>
            <person name="Zou C."/>
            <person name="Miki D."/>
            <person name="Li D."/>
            <person name="Tang Q."/>
            <person name="Xiao L."/>
            <person name="Rajput S."/>
            <person name="Deng P."/>
            <person name="Jia W."/>
            <person name="Huang R."/>
            <person name="Zhang M."/>
            <person name="Sun Y."/>
            <person name="Hu J."/>
            <person name="Fu X."/>
            <person name="Schnable P.S."/>
            <person name="Li F."/>
            <person name="Zhang H."/>
            <person name="Feng B."/>
            <person name="Zhu X."/>
            <person name="Liu R."/>
            <person name="Schnable J.C."/>
            <person name="Zhu J.-K."/>
            <person name="Zhang H."/>
        </authorList>
    </citation>
    <scope>NUCLEOTIDE SEQUENCE [LARGE SCALE GENOMIC DNA]</scope>
</reference>
<keyword evidence="3" id="KW-1185">Reference proteome</keyword>
<accession>A0A3L6RUB7</accession>
<organism evidence="2 3">
    <name type="scientific">Panicum miliaceum</name>
    <name type="common">Proso millet</name>
    <name type="synonym">Broomcorn millet</name>
    <dbReference type="NCBI Taxonomy" id="4540"/>
    <lineage>
        <taxon>Eukaryota</taxon>
        <taxon>Viridiplantae</taxon>
        <taxon>Streptophyta</taxon>
        <taxon>Embryophyta</taxon>
        <taxon>Tracheophyta</taxon>
        <taxon>Spermatophyta</taxon>
        <taxon>Magnoliopsida</taxon>
        <taxon>Liliopsida</taxon>
        <taxon>Poales</taxon>
        <taxon>Poaceae</taxon>
        <taxon>PACMAD clade</taxon>
        <taxon>Panicoideae</taxon>
        <taxon>Panicodae</taxon>
        <taxon>Paniceae</taxon>
        <taxon>Panicinae</taxon>
        <taxon>Panicum</taxon>
        <taxon>Panicum sect. Panicum</taxon>
    </lineage>
</organism>
<dbReference type="Proteomes" id="UP000275267">
    <property type="component" value="Unassembled WGS sequence"/>
</dbReference>